<evidence type="ECO:0000256" key="1">
    <source>
        <dbReference type="SAM" id="MobiDB-lite"/>
    </source>
</evidence>
<dbReference type="Proteomes" id="UP000314987">
    <property type="component" value="Unassembled WGS sequence"/>
</dbReference>
<reference evidence="2" key="3">
    <citation type="submission" date="2025-09" db="UniProtKB">
        <authorList>
            <consortium name="Ensembl"/>
        </authorList>
    </citation>
    <scope>IDENTIFICATION</scope>
</reference>
<dbReference type="STRING" id="29139.ENSVURP00010026531"/>
<feature type="compositionally biased region" description="Polar residues" evidence="1">
    <location>
        <begin position="25"/>
        <end position="38"/>
    </location>
</feature>
<protein>
    <submittedName>
        <fullName evidence="2">Uncharacterized protein</fullName>
    </submittedName>
</protein>
<sequence>MDISTGMSQYACRGMEENKERPKGQRQNNFSIFHSSKGWNFRGQPR</sequence>
<feature type="region of interest" description="Disordered" evidence="1">
    <location>
        <begin position="1"/>
        <end position="46"/>
    </location>
</feature>
<accession>A0A4X2LY71</accession>
<feature type="compositionally biased region" description="Basic and acidic residues" evidence="1">
    <location>
        <begin position="14"/>
        <end position="23"/>
    </location>
</feature>
<keyword evidence="3" id="KW-1185">Reference proteome</keyword>
<dbReference type="Ensembl" id="ENSVURT00010030219.1">
    <property type="protein sequence ID" value="ENSVURP00010026531.1"/>
    <property type="gene ID" value="ENSVURG00010020303.1"/>
</dbReference>
<dbReference type="AlphaFoldDB" id="A0A4X2LY71"/>
<reference evidence="3" key="1">
    <citation type="submission" date="2018-12" db="EMBL/GenBank/DDBJ databases">
        <authorList>
            <person name="Yazar S."/>
        </authorList>
    </citation>
    <scope>NUCLEOTIDE SEQUENCE [LARGE SCALE GENOMIC DNA]</scope>
</reference>
<organism evidence="2 3">
    <name type="scientific">Vombatus ursinus</name>
    <name type="common">Common wombat</name>
    <dbReference type="NCBI Taxonomy" id="29139"/>
    <lineage>
        <taxon>Eukaryota</taxon>
        <taxon>Metazoa</taxon>
        <taxon>Chordata</taxon>
        <taxon>Craniata</taxon>
        <taxon>Vertebrata</taxon>
        <taxon>Euteleostomi</taxon>
        <taxon>Mammalia</taxon>
        <taxon>Metatheria</taxon>
        <taxon>Diprotodontia</taxon>
        <taxon>Vombatidae</taxon>
        <taxon>Vombatus</taxon>
    </lineage>
</organism>
<evidence type="ECO:0000313" key="3">
    <source>
        <dbReference type="Proteomes" id="UP000314987"/>
    </source>
</evidence>
<reference evidence="2" key="2">
    <citation type="submission" date="2025-08" db="UniProtKB">
        <authorList>
            <consortium name="Ensembl"/>
        </authorList>
    </citation>
    <scope>IDENTIFICATION</scope>
</reference>
<evidence type="ECO:0000313" key="2">
    <source>
        <dbReference type="Ensembl" id="ENSVURP00010026531.1"/>
    </source>
</evidence>
<name>A0A4X2LY71_VOMUR</name>
<proteinExistence type="predicted"/>